<evidence type="ECO:0000313" key="11">
    <source>
        <dbReference type="Proteomes" id="UP001557470"/>
    </source>
</evidence>
<keyword evidence="8" id="KW-0527">Neuropeptide</keyword>
<evidence type="ECO:0000313" key="10">
    <source>
        <dbReference type="EMBL" id="KAL0965942.1"/>
    </source>
</evidence>
<sequence>MAVPGNSLWMLQLCAYFALTAGADCGKDCALCVYRLLGQHTTIPTLSCSVECEGHLDAAKIHLCRDLLLEQEHATIDIIKQDEVEGEENLAKRYGGFMKRYGGFMIQRSPTTEGGVLDWENSPIAEEEEIRLEILKILNAEAEGLRDGDRDVAKRYGGFMRRDGDSGALEGPSRPLKKRYGGFMRRVGRPEWLEAQKIQGGPQKRTWEEDESPLAEIEKRYGGFMD</sequence>
<dbReference type="PRINTS" id="PR01028">
    <property type="entry name" value="OPIOIDPRCRSR"/>
</dbReference>
<proteinExistence type="inferred from homology"/>
<evidence type="ECO:0000256" key="2">
    <source>
        <dbReference type="ARBA" id="ARBA00008543"/>
    </source>
</evidence>
<keyword evidence="7" id="KW-0257">Endorphin</keyword>
<dbReference type="InterPro" id="IPR006024">
    <property type="entry name" value="Opioid_neupept"/>
</dbReference>
<evidence type="ECO:0000256" key="3">
    <source>
        <dbReference type="ARBA" id="ARBA00022525"/>
    </source>
</evidence>
<evidence type="ECO:0000256" key="1">
    <source>
        <dbReference type="ARBA" id="ARBA00004613"/>
    </source>
</evidence>
<comment type="similarity">
    <text evidence="2">Belongs to the opioid neuropeptide precursor family.</text>
</comment>
<keyword evidence="3" id="KW-0964">Secreted</keyword>
<evidence type="ECO:0000256" key="7">
    <source>
        <dbReference type="ARBA" id="ARBA00023205"/>
    </source>
</evidence>
<dbReference type="Proteomes" id="UP001557470">
    <property type="component" value="Unassembled WGS sequence"/>
</dbReference>
<organism evidence="10 11">
    <name type="scientific">Umbra pygmaea</name>
    <name type="common">Eastern mudminnow</name>
    <dbReference type="NCBI Taxonomy" id="75934"/>
    <lineage>
        <taxon>Eukaryota</taxon>
        <taxon>Metazoa</taxon>
        <taxon>Chordata</taxon>
        <taxon>Craniata</taxon>
        <taxon>Vertebrata</taxon>
        <taxon>Euteleostomi</taxon>
        <taxon>Actinopterygii</taxon>
        <taxon>Neopterygii</taxon>
        <taxon>Teleostei</taxon>
        <taxon>Protacanthopterygii</taxon>
        <taxon>Esociformes</taxon>
        <taxon>Umbridae</taxon>
        <taxon>Umbra</taxon>
    </lineage>
</organism>
<keyword evidence="6" id="KW-1015">Disulfide bond</keyword>
<gene>
    <name evidence="10" type="ORF">UPYG_G00288370</name>
</gene>
<evidence type="ECO:0000256" key="4">
    <source>
        <dbReference type="ARBA" id="ARBA00022685"/>
    </source>
</evidence>
<keyword evidence="11" id="KW-1185">Reference proteome</keyword>
<comment type="caution">
    <text evidence="10">The sequence shown here is derived from an EMBL/GenBank/DDBJ whole genome shotgun (WGS) entry which is preliminary data.</text>
</comment>
<reference evidence="10 11" key="1">
    <citation type="submission" date="2024-06" db="EMBL/GenBank/DDBJ databases">
        <authorList>
            <person name="Pan Q."/>
            <person name="Wen M."/>
            <person name="Jouanno E."/>
            <person name="Zahm M."/>
            <person name="Klopp C."/>
            <person name="Cabau C."/>
            <person name="Louis A."/>
            <person name="Berthelot C."/>
            <person name="Parey E."/>
            <person name="Roest Crollius H."/>
            <person name="Montfort J."/>
            <person name="Robinson-Rechavi M."/>
            <person name="Bouchez O."/>
            <person name="Lampietro C."/>
            <person name="Lopez Roques C."/>
            <person name="Donnadieu C."/>
            <person name="Postlethwait J."/>
            <person name="Bobe J."/>
            <person name="Verreycken H."/>
            <person name="Guiguen Y."/>
        </authorList>
    </citation>
    <scope>NUCLEOTIDE SEQUENCE [LARGE SCALE GENOMIC DNA]</scope>
    <source>
        <strain evidence="10">Up_M1</strain>
        <tissue evidence="10">Testis</tissue>
    </source>
</reference>
<keyword evidence="4" id="KW-0165">Cleavage on pair of basic residues</keyword>
<evidence type="ECO:0000256" key="6">
    <source>
        <dbReference type="ARBA" id="ARBA00023157"/>
    </source>
</evidence>
<keyword evidence="9" id="KW-0732">Signal</keyword>
<dbReference type="PANTHER" id="PTHR11438">
    <property type="entry name" value="PROENKEPHALIN"/>
    <property type="match status" value="1"/>
</dbReference>
<dbReference type="AlphaFoldDB" id="A0ABD0W4C6"/>
<comment type="subcellular location">
    <subcellularLocation>
        <location evidence="1">Secreted</location>
    </subcellularLocation>
</comment>
<dbReference type="EMBL" id="JAGEUA010000009">
    <property type="protein sequence ID" value="KAL0965942.1"/>
    <property type="molecule type" value="Genomic_DNA"/>
</dbReference>
<evidence type="ECO:0000256" key="5">
    <source>
        <dbReference type="ARBA" id="ARBA00022901"/>
    </source>
</evidence>
<dbReference type="GO" id="GO:0007218">
    <property type="term" value="P:neuropeptide signaling pathway"/>
    <property type="evidence" value="ECO:0007669"/>
    <property type="project" value="UniProtKB-KW"/>
</dbReference>
<name>A0ABD0W4C6_UMBPY</name>
<evidence type="ECO:0000256" key="8">
    <source>
        <dbReference type="ARBA" id="ARBA00023320"/>
    </source>
</evidence>
<evidence type="ECO:0008006" key="12">
    <source>
        <dbReference type="Google" id="ProtNLM"/>
    </source>
</evidence>
<feature type="signal peptide" evidence="9">
    <location>
        <begin position="1"/>
        <end position="22"/>
    </location>
</feature>
<keyword evidence="5" id="KW-0555">Opioid peptide</keyword>
<protein>
    <recommendedName>
        <fullName evidence="12">Synenkephalin</fullName>
    </recommendedName>
</protein>
<dbReference type="Pfam" id="PF01160">
    <property type="entry name" value="Opiods_neuropep"/>
    <property type="match status" value="1"/>
</dbReference>
<dbReference type="GO" id="GO:0005576">
    <property type="term" value="C:extracellular region"/>
    <property type="evidence" value="ECO:0007669"/>
    <property type="project" value="UniProtKB-SubCell"/>
</dbReference>
<accession>A0ABD0W4C6</accession>
<dbReference type="PANTHER" id="PTHR11438:SF3">
    <property type="entry name" value="PROENKEPHALIN-A"/>
    <property type="match status" value="1"/>
</dbReference>
<dbReference type="GO" id="GO:0001515">
    <property type="term" value="F:opioid peptide activity"/>
    <property type="evidence" value="ECO:0007669"/>
    <property type="project" value="UniProtKB-KW"/>
</dbReference>
<feature type="chain" id="PRO_5044820694" description="Synenkephalin" evidence="9">
    <location>
        <begin position="23"/>
        <end position="226"/>
    </location>
</feature>
<evidence type="ECO:0000256" key="9">
    <source>
        <dbReference type="SAM" id="SignalP"/>
    </source>
</evidence>